<organism evidence="1 2">
    <name type="scientific">Clostridium sartagoforme AAU1</name>
    <dbReference type="NCBI Taxonomy" id="1202534"/>
    <lineage>
        <taxon>Bacteria</taxon>
        <taxon>Bacillati</taxon>
        <taxon>Bacillota</taxon>
        <taxon>Clostridia</taxon>
        <taxon>Eubacteriales</taxon>
        <taxon>Clostridiaceae</taxon>
        <taxon>Clostridium</taxon>
    </lineage>
</organism>
<name>R9BSE3_9CLOT</name>
<dbReference type="PATRIC" id="fig|1202534.3.peg.3847"/>
<dbReference type="CDD" id="cd11586">
    <property type="entry name" value="VbhA_like"/>
    <property type="match status" value="1"/>
</dbReference>
<dbReference type="EMBL" id="ASRV01000235">
    <property type="protein sequence ID" value="EOR19988.1"/>
    <property type="molecule type" value="Genomic_DNA"/>
</dbReference>
<comment type="caution">
    <text evidence="1">The sequence shown here is derived from an EMBL/GenBank/DDBJ whole genome shotgun (WGS) entry which is preliminary data.</text>
</comment>
<reference evidence="1 2" key="1">
    <citation type="submission" date="2013-03" db="EMBL/GenBank/DDBJ databases">
        <title>Whole genome shotgun sequencing of Clostridium sartagoforme AAU1.</title>
        <authorList>
            <person name="Joshi C.G."/>
            <person name="Duggirala S.M."/>
            <person name="Nathani N.M."/>
            <person name="Bhatt V.D."/>
            <person name="Patel A.K."/>
            <person name="Pandya P.R."/>
            <person name="KaPatel J.A."/>
        </authorList>
    </citation>
    <scope>NUCLEOTIDE SEQUENCE [LARGE SCALE GENOMIC DNA]</scope>
    <source>
        <strain evidence="1 2">AAU1</strain>
    </source>
</reference>
<evidence type="ECO:0000313" key="2">
    <source>
        <dbReference type="Proteomes" id="UP000013988"/>
    </source>
</evidence>
<dbReference type="InterPro" id="IPR033788">
    <property type="entry name" value="VbhA-like"/>
</dbReference>
<evidence type="ECO:0000313" key="1">
    <source>
        <dbReference type="EMBL" id="EOR19988.1"/>
    </source>
</evidence>
<dbReference type="RefSeq" id="WP_016209065.1">
    <property type="nucleotide sequence ID" value="NZ_ASRV01000235.1"/>
</dbReference>
<dbReference type="Proteomes" id="UP000013988">
    <property type="component" value="Unassembled WGS sequence"/>
</dbReference>
<accession>R9BSE3</accession>
<keyword evidence="2" id="KW-1185">Reference proteome</keyword>
<dbReference type="AlphaFoldDB" id="R9BSE3"/>
<dbReference type="OrthoDB" id="9973063at2"/>
<protein>
    <recommendedName>
        <fullName evidence="3">Antitoxin VbhA domain-containing protein</fullName>
    </recommendedName>
</protein>
<gene>
    <name evidence="1" type="ORF">A500_19289</name>
</gene>
<evidence type="ECO:0008006" key="3">
    <source>
        <dbReference type="Google" id="ProtNLM"/>
    </source>
</evidence>
<sequence length="79" mass="9221">MKCYDLEEALKRAEGNIKHEGMYLTEGERDLIRSKAKGEIDQEEFIKRVLEYHTGNNDESKKSNITYGEIEEEIITPRS</sequence>
<proteinExistence type="predicted"/>